<feature type="compositionally biased region" description="Low complexity" evidence="1">
    <location>
        <begin position="211"/>
        <end position="239"/>
    </location>
</feature>
<feature type="chain" id="PRO_5039055790" evidence="2">
    <location>
        <begin position="24"/>
        <end position="257"/>
    </location>
</feature>
<sequence length="257" mass="27705">MPREWVKLIKLFLIPAIFLMAMAGGGGHAAPDISDTYALESVSSVDGGQSSRVYRAVNKTVPEVAEELVAIEEPEEMSAENTERMFLVYTDAWYHLQQDPQNPADTIVQKDTKEFVEKNYESSFLKAYFVASVLEDVLDGMSSSGGSYRGYSSKEVNKPGGTYSTPDKASPPVTKEGTGSIIKRSSQKPDQTATVGSGGSLFDKQSDSTTKSSGKIIRNSSSSKESSSSKSSSIFSPSKKSPPKTKVGGSGRITKRR</sequence>
<reference evidence="3 4" key="1">
    <citation type="submission" date="2018-10" db="EMBL/GenBank/DDBJ databases">
        <title>Phylogenomics of Brevibacillus.</title>
        <authorList>
            <person name="Dunlap C."/>
        </authorList>
    </citation>
    <scope>NUCLEOTIDE SEQUENCE [LARGE SCALE GENOMIC DNA]</scope>
    <source>
        <strain evidence="3 4">JCM 12215</strain>
    </source>
</reference>
<feature type="compositionally biased region" description="Low complexity" evidence="1">
    <location>
        <begin position="143"/>
        <end position="153"/>
    </location>
</feature>
<evidence type="ECO:0000313" key="3">
    <source>
        <dbReference type="EMBL" id="RNB72310.1"/>
    </source>
</evidence>
<keyword evidence="4" id="KW-1185">Reference proteome</keyword>
<comment type="caution">
    <text evidence="3">The sequence shown here is derived from an EMBL/GenBank/DDBJ whole genome shotgun (WGS) entry which is preliminary data.</text>
</comment>
<dbReference type="RefSeq" id="WP_122909644.1">
    <property type="nucleotide sequence ID" value="NZ_CBCSBE010000002.1"/>
</dbReference>
<keyword evidence="2" id="KW-0732">Signal</keyword>
<dbReference type="OrthoDB" id="2967172at2"/>
<evidence type="ECO:0000313" key="4">
    <source>
        <dbReference type="Proteomes" id="UP000282028"/>
    </source>
</evidence>
<gene>
    <name evidence="3" type="ORF">EDM52_14245</name>
</gene>
<dbReference type="AlphaFoldDB" id="A0A3M8C9B6"/>
<dbReference type="Proteomes" id="UP000282028">
    <property type="component" value="Unassembled WGS sequence"/>
</dbReference>
<evidence type="ECO:0000256" key="2">
    <source>
        <dbReference type="SAM" id="SignalP"/>
    </source>
</evidence>
<organism evidence="3 4">
    <name type="scientific">Brevibacillus invocatus</name>
    <dbReference type="NCBI Taxonomy" id="173959"/>
    <lineage>
        <taxon>Bacteria</taxon>
        <taxon>Bacillati</taxon>
        <taxon>Bacillota</taxon>
        <taxon>Bacilli</taxon>
        <taxon>Bacillales</taxon>
        <taxon>Paenibacillaceae</taxon>
        <taxon>Brevibacillus</taxon>
    </lineage>
</organism>
<dbReference type="Pfam" id="PF14042">
    <property type="entry name" value="DUF4247"/>
    <property type="match status" value="1"/>
</dbReference>
<dbReference type="EMBL" id="RHHR01000026">
    <property type="protein sequence ID" value="RNB72310.1"/>
    <property type="molecule type" value="Genomic_DNA"/>
</dbReference>
<dbReference type="InterPro" id="IPR025341">
    <property type="entry name" value="DUF4247"/>
</dbReference>
<feature type="signal peptide" evidence="2">
    <location>
        <begin position="1"/>
        <end position="23"/>
    </location>
</feature>
<accession>A0A3M8C9B6</accession>
<protein>
    <submittedName>
        <fullName evidence="3">DUF4247 domain-containing protein</fullName>
    </submittedName>
</protein>
<proteinExistence type="predicted"/>
<name>A0A3M8C9B6_9BACL</name>
<evidence type="ECO:0000256" key="1">
    <source>
        <dbReference type="SAM" id="MobiDB-lite"/>
    </source>
</evidence>
<feature type="region of interest" description="Disordered" evidence="1">
    <location>
        <begin position="143"/>
        <end position="257"/>
    </location>
</feature>